<dbReference type="GO" id="GO:0005886">
    <property type="term" value="C:plasma membrane"/>
    <property type="evidence" value="ECO:0007669"/>
    <property type="project" value="UniProtKB-SubCell"/>
</dbReference>
<gene>
    <name evidence="9" type="ORF">MMUR_28760</name>
</gene>
<dbReference type="InterPro" id="IPR003760">
    <property type="entry name" value="PnrA-like"/>
</dbReference>
<protein>
    <submittedName>
        <fullName evidence="9">BMP family ABC transporter substrate-binding protein</fullName>
    </submittedName>
</protein>
<proteinExistence type="inferred from homology"/>
<dbReference type="PANTHER" id="PTHR34296">
    <property type="entry name" value="TRANSCRIPTIONAL ACTIVATOR PROTEIN MED"/>
    <property type="match status" value="1"/>
</dbReference>
<organism evidence="9 10">
    <name type="scientific">Mycolicibacterium murale</name>
    <dbReference type="NCBI Taxonomy" id="182220"/>
    <lineage>
        <taxon>Bacteria</taxon>
        <taxon>Bacillati</taxon>
        <taxon>Actinomycetota</taxon>
        <taxon>Actinomycetes</taxon>
        <taxon>Mycobacteriales</taxon>
        <taxon>Mycobacteriaceae</taxon>
        <taxon>Mycolicibacterium</taxon>
    </lineage>
</organism>
<evidence type="ECO:0000256" key="6">
    <source>
        <dbReference type="ARBA" id="ARBA00023288"/>
    </source>
</evidence>
<keyword evidence="5" id="KW-0472">Membrane</keyword>
<dbReference type="Pfam" id="PF02608">
    <property type="entry name" value="Bmp"/>
    <property type="match status" value="1"/>
</dbReference>
<keyword evidence="6" id="KW-0449">Lipoprotein</keyword>
<keyword evidence="10" id="KW-1185">Reference proteome</keyword>
<dbReference type="InterPro" id="IPR050957">
    <property type="entry name" value="BMP_lipoprotein"/>
</dbReference>
<comment type="caution">
    <text evidence="9">The sequence shown here is derived from an EMBL/GenBank/DDBJ whole genome shotgun (WGS) entry which is preliminary data.</text>
</comment>
<name>A0A7I9WN30_9MYCO</name>
<dbReference type="InterPro" id="IPR028082">
    <property type="entry name" value="Peripla_BP_I"/>
</dbReference>
<dbReference type="Gene3D" id="3.40.50.2300">
    <property type="match status" value="2"/>
</dbReference>
<sequence>MKTHLRKAAAAAFLLTLPLAGCAGTANQGASQSASSAQDGPFRVGIEFTGAQNDGGYDEALYNGLVAAKESHGIEIQVAENKTSLADQTAAVSTLAQNNDLVVVVSFIGDAAKQIAQQYPNVQFFVVDGELDPAIPNLHSFRINQGEAAYVAGVVSADLTESNIVGFVGASEIPATIGSSEGFRLGIHSVAPDVDVLETYTGSFVDTTAAREAVTAQISQGADVIYTFLDSATDGAISAAAAAADRNVKIFNITRLRCDDGPFVAGADIISPTDFLSNLIAEAIDGKYPEGKPEVGLSNPDDQRLQMCPAFEQHQAKADEVTKGIVDGTVELPDSVI</sequence>
<dbReference type="RefSeq" id="WP_193489487.1">
    <property type="nucleotide sequence ID" value="NZ_BAAAMC010000045.1"/>
</dbReference>
<evidence type="ECO:0000256" key="1">
    <source>
        <dbReference type="ARBA" id="ARBA00004193"/>
    </source>
</evidence>
<evidence type="ECO:0000256" key="3">
    <source>
        <dbReference type="ARBA" id="ARBA00022475"/>
    </source>
</evidence>
<evidence type="ECO:0000256" key="5">
    <source>
        <dbReference type="ARBA" id="ARBA00023136"/>
    </source>
</evidence>
<keyword evidence="4 7" id="KW-0732">Signal</keyword>
<keyword evidence="3" id="KW-1003">Cell membrane</keyword>
<dbReference type="Proteomes" id="UP000465241">
    <property type="component" value="Unassembled WGS sequence"/>
</dbReference>
<evidence type="ECO:0000256" key="4">
    <source>
        <dbReference type="ARBA" id="ARBA00022729"/>
    </source>
</evidence>
<evidence type="ECO:0000259" key="8">
    <source>
        <dbReference type="Pfam" id="PF02608"/>
    </source>
</evidence>
<feature type="domain" description="ABC transporter substrate-binding protein PnrA-like" evidence="8">
    <location>
        <begin position="44"/>
        <end position="241"/>
    </location>
</feature>
<comment type="subcellular location">
    <subcellularLocation>
        <location evidence="1">Cell membrane</location>
        <topology evidence="1">Lipid-anchor</topology>
    </subcellularLocation>
</comment>
<accession>A0A7I9WN30</accession>
<evidence type="ECO:0000313" key="9">
    <source>
        <dbReference type="EMBL" id="GFG58740.1"/>
    </source>
</evidence>
<reference evidence="9 10" key="1">
    <citation type="journal article" date="2019" name="Emerg. Microbes Infect.">
        <title>Comprehensive subspecies identification of 175 nontuberculous mycobacteria species based on 7547 genomic profiles.</title>
        <authorList>
            <person name="Matsumoto Y."/>
            <person name="Kinjo T."/>
            <person name="Motooka D."/>
            <person name="Nabeya D."/>
            <person name="Jung N."/>
            <person name="Uechi K."/>
            <person name="Horii T."/>
            <person name="Iida T."/>
            <person name="Fujita J."/>
            <person name="Nakamura S."/>
        </authorList>
    </citation>
    <scope>NUCLEOTIDE SEQUENCE [LARGE SCALE GENOMIC DNA]</scope>
    <source>
        <strain evidence="9 10">JCM 13392</strain>
    </source>
</reference>
<evidence type="ECO:0000256" key="2">
    <source>
        <dbReference type="ARBA" id="ARBA00008610"/>
    </source>
</evidence>
<dbReference type="SUPFAM" id="SSF53822">
    <property type="entry name" value="Periplasmic binding protein-like I"/>
    <property type="match status" value="1"/>
</dbReference>
<feature type="chain" id="PRO_5038887893" evidence="7">
    <location>
        <begin position="24"/>
        <end position="337"/>
    </location>
</feature>
<dbReference type="AlphaFoldDB" id="A0A7I9WN30"/>
<comment type="similarity">
    <text evidence="2">Belongs to the BMP lipoprotein family.</text>
</comment>
<feature type="signal peptide" evidence="7">
    <location>
        <begin position="1"/>
        <end position="23"/>
    </location>
</feature>
<evidence type="ECO:0000313" key="10">
    <source>
        <dbReference type="Proteomes" id="UP000465241"/>
    </source>
</evidence>
<evidence type="ECO:0000256" key="7">
    <source>
        <dbReference type="SAM" id="SignalP"/>
    </source>
</evidence>
<dbReference type="EMBL" id="BLKT01000003">
    <property type="protein sequence ID" value="GFG58740.1"/>
    <property type="molecule type" value="Genomic_DNA"/>
</dbReference>
<dbReference type="PANTHER" id="PTHR34296:SF2">
    <property type="entry name" value="ABC TRANSPORTER GUANOSINE-BINDING PROTEIN NUPN"/>
    <property type="match status" value="1"/>
</dbReference>